<dbReference type="Gene3D" id="3.10.450.50">
    <property type="match status" value="1"/>
</dbReference>
<keyword evidence="3" id="KW-1185">Reference proteome</keyword>
<evidence type="ECO:0000259" key="1">
    <source>
        <dbReference type="Pfam" id="PF12680"/>
    </source>
</evidence>
<protein>
    <recommendedName>
        <fullName evidence="1">SnoaL-like domain-containing protein</fullName>
    </recommendedName>
</protein>
<organism evidence="2 3">
    <name type="scientific">Bosea caraganae</name>
    <dbReference type="NCBI Taxonomy" id="2763117"/>
    <lineage>
        <taxon>Bacteria</taxon>
        <taxon>Pseudomonadati</taxon>
        <taxon>Pseudomonadota</taxon>
        <taxon>Alphaproteobacteria</taxon>
        <taxon>Hyphomicrobiales</taxon>
        <taxon>Boseaceae</taxon>
        <taxon>Bosea</taxon>
    </lineage>
</organism>
<sequence>MQREMRCLARPTRRRAMPHTPFPPTRRALLGQTAGLAALVASALAPVQARAASPRDVDSVRRFFALMQRKEIEAWGELWAENGRIIVPYPPAGFGTSIDGKAEILRAFRTLFANFESFAAELTGLYPAADSDAVCVEYRVSARLLNGTEYSNSNIAVFRFEAGLISTYHDYFDPRRFQVVVDALPKP</sequence>
<feature type="domain" description="SnoaL-like" evidence="1">
    <location>
        <begin position="60"/>
        <end position="166"/>
    </location>
</feature>
<accession>A0A370L676</accession>
<gene>
    <name evidence="2" type="ORF">DWE98_13940</name>
</gene>
<dbReference type="Pfam" id="PF12680">
    <property type="entry name" value="SnoaL_2"/>
    <property type="match status" value="1"/>
</dbReference>
<evidence type="ECO:0000313" key="3">
    <source>
        <dbReference type="Proteomes" id="UP000255207"/>
    </source>
</evidence>
<dbReference type="SUPFAM" id="SSF54427">
    <property type="entry name" value="NTF2-like"/>
    <property type="match status" value="1"/>
</dbReference>
<comment type="caution">
    <text evidence="2">The sequence shown here is derived from an EMBL/GenBank/DDBJ whole genome shotgun (WGS) entry which is preliminary data.</text>
</comment>
<dbReference type="OrthoDB" id="9800684at2"/>
<evidence type="ECO:0000313" key="2">
    <source>
        <dbReference type="EMBL" id="RDJ24764.1"/>
    </source>
</evidence>
<name>A0A370L676_9HYPH</name>
<dbReference type="Proteomes" id="UP000255207">
    <property type="component" value="Unassembled WGS sequence"/>
</dbReference>
<proteinExistence type="predicted"/>
<dbReference type="AlphaFoldDB" id="A0A370L676"/>
<dbReference type="PROSITE" id="PS51318">
    <property type="entry name" value="TAT"/>
    <property type="match status" value="1"/>
</dbReference>
<dbReference type="InterPro" id="IPR032710">
    <property type="entry name" value="NTF2-like_dom_sf"/>
</dbReference>
<dbReference type="InterPro" id="IPR006311">
    <property type="entry name" value="TAT_signal"/>
</dbReference>
<dbReference type="InterPro" id="IPR037401">
    <property type="entry name" value="SnoaL-like"/>
</dbReference>
<reference evidence="3" key="1">
    <citation type="submission" date="2018-07" db="EMBL/GenBank/DDBJ databases">
        <authorList>
            <person name="Safronova V.I."/>
            <person name="Chirak E.R."/>
            <person name="Sazanova A.L."/>
        </authorList>
    </citation>
    <scope>NUCLEOTIDE SEQUENCE [LARGE SCALE GENOMIC DNA]</scope>
    <source>
        <strain evidence="3">RCAM04685</strain>
    </source>
</reference>
<dbReference type="EMBL" id="QQTP01000006">
    <property type="protein sequence ID" value="RDJ24764.1"/>
    <property type="molecule type" value="Genomic_DNA"/>
</dbReference>